<dbReference type="AlphaFoldDB" id="J9FXG4"/>
<protein>
    <submittedName>
        <fullName evidence="1">Uncharacterized protein</fullName>
    </submittedName>
</protein>
<gene>
    <name evidence="1" type="ORF">EVA_17641</name>
</gene>
<name>J9FXG4_9ZZZZ</name>
<organism evidence="1">
    <name type="scientific">gut metagenome</name>
    <dbReference type="NCBI Taxonomy" id="749906"/>
    <lineage>
        <taxon>unclassified sequences</taxon>
        <taxon>metagenomes</taxon>
        <taxon>organismal metagenomes</taxon>
    </lineage>
</organism>
<comment type="caution">
    <text evidence="1">The sequence shown here is derived from an EMBL/GenBank/DDBJ whole genome shotgun (WGS) entry which is preliminary data.</text>
</comment>
<accession>J9FXG4</accession>
<reference evidence="1" key="1">
    <citation type="journal article" date="2012" name="PLoS ONE">
        <title>Gene sets for utilization of primary and secondary nutrition supplies in the distal gut of endangered iberian lynx.</title>
        <authorList>
            <person name="Alcaide M."/>
            <person name="Messina E."/>
            <person name="Richter M."/>
            <person name="Bargiela R."/>
            <person name="Peplies J."/>
            <person name="Huws S.A."/>
            <person name="Newbold C.J."/>
            <person name="Golyshin P.N."/>
            <person name="Simon M.A."/>
            <person name="Lopez G."/>
            <person name="Yakimov M.M."/>
            <person name="Ferrer M."/>
        </authorList>
    </citation>
    <scope>NUCLEOTIDE SEQUENCE</scope>
</reference>
<dbReference type="EMBL" id="AMCI01006477">
    <property type="protein sequence ID" value="EJW94252.1"/>
    <property type="molecule type" value="Genomic_DNA"/>
</dbReference>
<proteinExistence type="predicted"/>
<sequence>MNKETENKKVDFFAPKHCQTENVQHVLFGICDDEDQSVKTQAYIDTDAEEKWVAIVKNESGKSLHFTAVDNCIDIRRENGDWENRCDALLTNDEHIVFVELKNQRTPGWVAHAVYEQLQTTIDYFRASHDLTRYRHKRAFVCNKRHPQFNVGHKELMNAFYHRNKIRLNIEQVITFK</sequence>
<evidence type="ECO:0000313" key="1">
    <source>
        <dbReference type="EMBL" id="EJW94252.1"/>
    </source>
</evidence>